<keyword evidence="1" id="KW-1133">Transmembrane helix</keyword>
<reference evidence="3" key="1">
    <citation type="submission" date="2024-05" db="EMBL/GenBank/DDBJ databases">
        <authorList>
            <person name="Kim S."/>
            <person name="Heo J."/>
            <person name="Choi H."/>
            <person name="Choi Y."/>
            <person name="Kwon S.-W."/>
            <person name="Kim Y."/>
        </authorList>
    </citation>
    <scope>NUCLEOTIDE SEQUENCE</scope>
    <source>
        <strain evidence="3">KACC 23698</strain>
    </source>
</reference>
<sequence length="95" mass="9619">MQILPPPVQQDGGEHPLALFPVSQVTVAAALGYAAWTFALGCFGAARASNFLYLVPPVATVLAFLLTGEAPGLQTLAGGAIAVAGVVIDKTRGKS</sequence>
<proteinExistence type="predicted"/>
<dbReference type="Pfam" id="PF00892">
    <property type="entry name" value="EamA"/>
    <property type="match status" value="1"/>
</dbReference>
<organism evidence="3">
    <name type="scientific">Alsobacter sp. KACC 23698</name>
    <dbReference type="NCBI Taxonomy" id="3149229"/>
    <lineage>
        <taxon>Bacteria</taxon>
        <taxon>Pseudomonadati</taxon>
        <taxon>Pseudomonadota</taxon>
        <taxon>Alphaproteobacteria</taxon>
        <taxon>Hyphomicrobiales</taxon>
        <taxon>Alsobacteraceae</taxon>
        <taxon>Alsobacter</taxon>
    </lineage>
</organism>
<dbReference type="AlphaFoldDB" id="A0AAU7JDL2"/>
<keyword evidence="1" id="KW-0812">Transmembrane</keyword>
<keyword evidence="1" id="KW-0472">Membrane</keyword>
<dbReference type="InterPro" id="IPR052756">
    <property type="entry name" value="Alkyne_AA_exporter"/>
</dbReference>
<gene>
    <name evidence="3" type="ORF">ABEG18_22245</name>
</gene>
<feature type="transmembrane region" description="Helical" evidence="1">
    <location>
        <begin position="20"/>
        <end position="43"/>
    </location>
</feature>
<evidence type="ECO:0000259" key="2">
    <source>
        <dbReference type="Pfam" id="PF00892"/>
    </source>
</evidence>
<dbReference type="SUPFAM" id="SSF103481">
    <property type="entry name" value="Multidrug resistance efflux transporter EmrE"/>
    <property type="match status" value="1"/>
</dbReference>
<protein>
    <submittedName>
        <fullName evidence="3">EamA family transporter</fullName>
    </submittedName>
</protein>
<dbReference type="EMBL" id="CP157484">
    <property type="protein sequence ID" value="XBO38393.1"/>
    <property type="molecule type" value="Genomic_DNA"/>
</dbReference>
<dbReference type="InterPro" id="IPR000620">
    <property type="entry name" value="EamA_dom"/>
</dbReference>
<dbReference type="GO" id="GO:0016020">
    <property type="term" value="C:membrane"/>
    <property type="evidence" value="ECO:0007669"/>
    <property type="project" value="InterPro"/>
</dbReference>
<dbReference type="RefSeq" id="WP_406855231.1">
    <property type="nucleotide sequence ID" value="NZ_CP157484.1"/>
</dbReference>
<name>A0AAU7JDL2_9HYPH</name>
<dbReference type="PANTHER" id="PTHR12715">
    <property type="entry name" value="TRANSPORTER, DRUG/METABOLITE EXPORTER FAMILY"/>
    <property type="match status" value="1"/>
</dbReference>
<dbReference type="PANTHER" id="PTHR12715:SF4">
    <property type="entry name" value="EAMA DOMAIN-CONTAINING PROTEIN"/>
    <property type="match status" value="1"/>
</dbReference>
<feature type="transmembrane region" description="Helical" evidence="1">
    <location>
        <begin position="50"/>
        <end position="66"/>
    </location>
</feature>
<evidence type="ECO:0000256" key="1">
    <source>
        <dbReference type="SAM" id="Phobius"/>
    </source>
</evidence>
<accession>A0AAU7JDL2</accession>
<feature type="transmembrane region" description="Helical" evidence="1">
    <location>
        <begin position="72"/>
        <end position="88"/>
    </location>
</feature>
<feature type="domain" description="EamA" evidence="2">
    <location>
        <begin position="26"/>
        <end position="88"/>
    </location>
</feature>
<evidence type="ECO:0000313" key="3">
    <source>
        <dbReference type="EMBL" id="XBO38393.1"/>
    </source>
</evidence>
<dbReference type="InterPro" id="IPR037185">
    <property type="entry name" value="EmrE-like"/>
</dbReference>